<reference evidence="2 3" key="1">
    <citation type="journal article" date="2023" name="Int. J. Syst. Evol. Microbiol.">
        <title>The observation of taxonomic boundaries for the 16SrII and 16SrXXV phytoplasmas using genome-based delimitation.</title>
        <authorList>
            <person name="Rodrigues Jardim B."/>
            <person name="Tran-Nguyen L.T.T."/>
            <person name="Gambley C."/>
            <person name="Al-Sadi A.M."/>
            <person name="Al-Subhi A.M."/>
            <person name="Foissac X."/>
            <person name="Salar P."/>
            <person name="Cai H."/>
            <person name="Yang J.Y."/>
            <person name="Davis R."/>
            <person name="Jones L."/>
            <person name="Rodoni B."/>
            <person name="Constable F.E."/>
        </authorList>
    </citation>
    <scope>NUCLEOTIDE SEQUENCE [LARGE SCALE GENOMIC DNA]</scope>
    <source>
        <strain evidence="2">BAWM-OMN-P26</strain>
    </source>
</reference>
<dbReference type="PANTHER" id="PTHR32294">
    <property type="entry name" value="DNA POLYMERASE III SUBUNIT ALPHA"/>
    <property type="match status" value="1"/>
</dbReference>
<dbReference type="Gene3D" id="1.10.150.870">
    <property type="match status" value="1"/>
</dbReference>
<dbReference type="InterPro" id="IPR004805">
    <property type="entry name" value="DnaE2/DnaE/PolC"/>
</dbReference>
<dbReference type="GO" id="GO:0006260">
    <property type="term" value="P:DNA replication"/>
    <property type="evidence" value="ECO:0007669"/>
    <property type="project" value="InterPro"/>
</dbReference>
<feature type="domain" description="DNA polymerase helix-hairpin-helix motif" evidence="1">
    <location>
        <begin position="209"/>
        <end position="282"/>
    </location>
</feature>
<dbReference type="AlphaFoldDB" id="A0AAP4X765"/>
<evidence type="ECO:0000259" key="1">
    <source>
        <dbReference type="Pfam" id="PF14579"/>
    </source>
</evidence>
<dbReference type="GO" id="GO:0008408">
    <property type="term" value="F:3'-5' exonuclease activity"/>
    <property type="evidence" value="ECO:0007669"/>
    <property type="project" value="InterPro"/>
</dbReference>
<dbReference type="InterPro" id="IPR029460">
    <property type="entry name" value="DNAPol_HHH"/>
</dbReference>
<organism evidence="2 3">
    <name type="scientific">Candidatus Phytoplasma australasiaticum subsp. australasiaticum</name>
    <dbReference type="NCBI Taxonomy" id="2832407"/>
    <lineage>
        <taxon>Bacteria</taxon>
        <taxon>Bacillati</taxon>
        <taxon>Mycoplasmatota</taxon>
        <taxon>Mollicutes</taxon>
        <taxon>Acholeplasmatales</taxon>
        <taxon>Acholeplasmataceae</taxon>
        <taxon>Candidatus Phytoplasma</taxon>
        <taxon>16SrII (Peanut WB group)</taxon>
        <taxon>Candidatus Phytoplasma australasiaticum</taxon>
    </lineage>
</organism>
<dbReference type="Gene3D" id="6.10.140.1510">
    <property type="match status" value="1"/>
</dbReference>
<proteinExistence type="predicted"/>
<protein>
    <recommendedName>
        <fullName evidence="1">DNA polymerase helix-hairpin-helix motif domain-containing protein</fullName>
    </recommendedName>
</protein>
<dbReference type="EMBL" id="JAOSIW010000004">
    <property type="protein sequence ID" value="MDO8054439.1"/>
    <property type="molecule type" value="Genomic_DNA"/>
</dbReference>
<keyword evidence="3" id="KW-1185">Reference proteome</keyword>
<gene>
    <name evidence="2" type="ORF">OC696_00950</name>
</gene>
<comment type="caution">
    <text evidence="2">The sequence shown here is derived from an EMBL/GenBank/DDBJ whole genome shotgun (WGS) entry which is preliminary data.</text>
</comment>
<dbReference type="Proteomes" id="UP001170651">
    <property type="component" value="Unassembled WGS sequence"/>
</dbReference>
<evidence type="ECO:0000313" key="2">
    <source>
        <dbReference type="EMBL" id="MDO8054439.1"/>
    </source>
</evidence>
<accession>A0AAP4X765</accession>
<dbReference type="PANTHER" id="PTHR32294:SF5">
    <property type="entry name" value="DNA POLYMERASE III POLC-TYPE"/>
    <property type="match status" value="1"/>
</dbReference>
<name>A0AAP4X765_9MOLU</name>
<feature type="non-terminal residue" evidence="2">
    <location>
        <position position="1"/>
    </location>
</feature>
<sequence length="291" mass="34140">LVNEVLKIKTSIKKDQDDIDKCQSKENLNNEYIRLFPFSLSVCKNMVLKGQCVVFDEIIFCRDDILNYLISKGLEKSMAFEIMELVRKGKQNHDKQKWLYLSKTMRDHNVDDWYIESLQRIQYLFPKPHAAAYVLMALRIAWFKVHAPLLFYKGYFSTRVSQFDYDNMILACDNLKKIIDEKSKKELTLVQKEKLHTLKIAKEMKDRGYNFLPIDLNKSEANLFVMELSSNSLIMPFITIDGLGQVGANNIVKARGEKLFTQQDFEKRVKLNKTILKKFHDLNLIKQLPLE</sequence>
<evidence type="ECO:0000313" key="3">
    <source>
        <dbReference type="Proteomes" id="UP001170651"/>
    </source>
</evidence>
<dbReference type="Pfam" id="PF14579">
    <property type="entry name" value="HHH_6"/>
    <property type="match status" value="1"/>
</dbReference>